<proteinExistence type="predicted"/>
<feature type="non-terminal residue" evidence="1">
    <location>
        <position position="163"/>
    </location>
</feature>
<dbReference type="Proteomes" id="UP000815677">
    <property type="component" value="Unassembled WGS sequence"/>
</dbReference>
<evidence type="ECO:0000313" key="2">
    <source>
        <dbReference type="Proteomes" id="UP000815677"/>
    </source>
</evidence>
<dbReference type="EMBL" id="DF841169">
    <property type="protein sequence ID" value="GAT45388.1"/>
    <property type="molecule type" value="Genomic_DNA"/>
</dbReference>
<name>A0ABQ0L2M0_MYCCL</name>
<reference evidence="1" key="1">
    <citation type="submission" date="2014-09" db="EMBL/GenBank/DDBJ databases">
        <title>Genome sequence of the luminous mushroom Mycena chlorophos for searching fungal bioluminescence genes.</title>
        <authorList>
            <person name="Tanaka Y."/>
            <person name="Kasuga D."/>
            <person name="Oba Y."/>
            <person name="Hase S."/>
            <person name="Sato K."/>
            <person name="Oba Y."/>
            <person name="Sakakibara Y."/>
        </authorList>
    </citation>
    <scope>NUCLEOTIDE SEQUENCE</scope>
</reference>
<keyword evidence="2" id="KW-1185">Reference proteome</keyword>
<gene>
    <name evidence="1" type="ORF">MCHLO_02971</name>
</gene>
<accession>A0ABQ0L2M0</accession>
<protein>
    <submittedName>
        <fullName evidence="1">Uncharacterized protein</fullName>
    </submittedName>
</protein>
<evidence type="ECO:0000313" key="1">
    <source>
        <dbReference type="EMBL" id="GAT45388.1"/>
    </source>
</evidence>
<sequence length="163" mass="17961">MPNLDHGRLAHTHTFPCPTYPSRATRHVASRQRSVALCVSRARAFSMPSSSPACSCYILLNYEDAYIHPFGARVHVACRSRFCSYQAQRCTTGVGDVKTAHISTSAPDFVPPGQLPLVFSSSILSPPWLLDFCLVHLRVRSRVPRCSTEEATSLCALRPTGSR</sequence>
<organism evidence="1 2">
    <name type="scientific">Mycena chlorophos</name>
    <name type="common">Agaric fungus</name>
    <name type="synonym">Agaricus chlorophos</name>
    <dbReference type="NCBI Taxonomy" id="658473"/>
    <lineage>
        <taxon>Eukaryota</taxon>
        <taxon>Fungi</taxon>
        <taxon>Dikarya</taxon>
        <taxon>Basidiomycota</taxon>
        <taxon>Agaricomycotina</taxon>
        <taxon>Agaricomycetes</taxon>
        <taxon>Agaricomycetidae</taxon>
        <taxon>Agaricales</taxon>
        <taxon>Marasmiineae</taxon>
        <taxon>Mycenaceae</taxon>
        <taxon>Mycena</taxon>
    </lineage>
</organism>